<dbReference type="GeneID" id="68101001"/>
<name>A0AA88KL20_NAELO</name>
<accession>A0AA88KL20</accession>
<proteinExistence type="predicted"/>
<comment type="caution">
    <text evidence="2">The sequence shown here is derived from an EMBL/GenBank/DDBJ whole genome shotgun (WGS) entry which is preliminary data.</text>
</comment>
<dbReference type="EMBL" id="PYSW02000034">
    <property type="protein sequence ID" value="KAG2378404.1"/>
    <property type="molecule type" value="Genomic_DNA"/>
</dbReference>
<evidence type="ECO:0000313" key="3">
    <source>
        <dbReference type="Proteomes" id="UP000816034"/>
    </source>
</evidence>
<gene>
    <name evidence="2" type="ORF">C9374_008547</name>
</gene>
<feature type="compositionally biased region" description="Low complexity" evidence="1">
    <location>
        <begin position="89"/>
        <end position="107"/>
    </location>
</feature>
<sequence length="324" mass="36220">MRFIHVSANMCVRKHKKSSSKKTSPVTNLAMTAPSILKAYANHYTSTNSQLSEEQQNEQEHSMQLRNSMYDTSQYNHEHTLLNHDTMYHNNNSNSNNHSNSTITSSHPNHELHHVLDVTNPHNTHAMSNKMVRAGSSSSINACNDRVGACKGDDHGTLQQPLTTNRRGSIASSTSTASNACMECTSTNQLVPSSPHASSNNMMIKNGRVCSPSTLLHSSNNNHACTSQIRFVMEDNFANTAPPKKRNILTKHQIIRVLHLSQAQACKILGCSISTLKRRFGELKHELGMEKWPSYFDDVRHLPVFPQLYPMSLSYILNEENVSP</sequence>
<evidence type="ECO:0008006" key="4">
    <source>
        <dbReference type="Google" id="ProtNLM"/>
    </source>
</evidence>
<organism evidence="2 3">
    <name type="scientific">Naegleria lovaniensis</name>
    <name type="common">Amoeba</name>
    <dbReference type="NCBI Taxonomy" id="51637"/>
    <lineage>
        <taxon>Eukaryota</taxon>
        <taxon>Discoba</taxon>
        <taxon>Heterolobosea</taxon>
        <taxon>Tetramitia</taxon>
        <taxon>Eutetramitia</taxon>
        <taxon>Vahlkampfiidae</taxon>
        <taxon>Naegleria</taxon>
    </lineage>
</organism>
<protein>
    <recommendedName>
        <fullName evidence="4">RWP-RK domain-containing protein</fullName>
    </recommendedName>
</protein>
<dbReference type="RefSeq" id="XP_044545666.1">
    <property type="nucleotide sequence ID" value="XM_044698635.1"/>
</dbReference>
<feature type="region of interest" description="Disordered" evidence="1">
    <location>
        <begin position="87"/>
        <end position="108"/>
    </location>
</feature>
<keyword evidence="3" id="KW-1185">Reference proteome</keyword>
<reference evidence="2 3" key="1">
    <citation type="journal article" date="2018" name="BMC Genomics">
        <title>The genome of Naegleria lovaniensis, the basis for a comparative approach to unravel pathogenicity factors of the human pathogenic amoeba N. fowleri.</title>
        <authorList>
            <person name="Liechti N."/>
            <person name="Schurch N."/>
            <person name="Bruggmann R."/>
            <person name="Wittwer M."/>
        </authorList>
    </citation>
    <scope>NUCLEOTIDE SEQUENCE [LARGE SCALE GENOMIC DNA]</scope>
    <source>
        <strain evidence="2 3">ATCC 30569</strain>
    </source>
</reference>
<dbReference type="AlphaFoldDB" id="A0AA88KL20"/>
<evidence type="ECO:0000313" key="2">
    <source>
        <dbReference type="EMBL" id="KAG2378404.1"/>
    </source>
</evidence>
<evidence type="ECO:0000256" key="1">
    <source>
        <dbReference type="SAM" id="MobiDB-lite"/>
    </source>
</evidence>
<dbReference type="Proteomes" id="UP000816034">
    <property type="component" value="Unassembled WGS sequence"/>
</dbReference>